<dbReference type="Gene3D" id="3.20.20.450">
    <property type="entry name" value="EAL domain"/>
    <property type="match status" value="1"/>
</dbReference>
<proteinExistence type="predicted"/>
<dbReference type="PANTHER" id="PTHR44757">
    <property type="entry name" value="DIGUANYLATE CYCLASE DGCP"/>
    <property type="match status" value="1"/>
</dbReference>
<sequence>MDESEHFIDLHKQLMALSHSEGFIRLSRRDKLDELIQLCSRLLEVERASVWQLSNEHLSLDLETLFDSAWGLTHERVGLLQKNHQDYFNALLRERVIDVTDVYKDLRTRSFTEDYLPSQKILSMLDAPIFDHGQIYGVLCLESRHRRQWPLAEIAFVCAVADTISLINTYEAWQQSQQELDYVTHFDDLTGLSNHRALQKRLSHLVRPEQDERCEAFALAWINIDKLKQINEGLGQNIGDDIIVLVASKLRQLLVRGKDKVARIGGNEFAVVIRDPKRSDSLERTVEEFLDQLLKPLSLPELRLQVTLSAGVCFFPEDGRDASTLMRHAEAAMYQAKKDGPGSARFFNAKISQQARAQFALERELRRALDMQSLDVYYQPIVAADGYSLAGAEALVRWHHPERGLLAPAEFLPLAKAAGMMYDIDKTVISRVCRDLNSLSCCGIHLPRVAINLSAEQVLHPGLSANIAQLLDHFQIVGDQLEFEITEDVIQHDSKQLRRSLQALASLGPTLSIDDFGTGYSSLSRLKHLPFAKLKIDRSFIQDLPGNLDDCAITESIIGLARGLNMKVVAEGVETTEQLRWLAGQRVDFLQGYKIGRPMPLSELRDSYLANLASA</sequence>
<dbReference type="CDD" id="cd01948">
    <property type="entry name" value="EAL"/>
    <property type="match status" value="1"/>
</dbReference>
<dbReference type="SUPFAM" id="SSF55073">
    <property type="entry name" value="Nucleotide cyclase"/>
    <property type="match status" value="1"/>
</dbReference>
<dbReference type="Pfam" id="PF01590">
    <property type="entry name" value="GAF"/>
    <property type="match status" value="1"/>
</dbReference>
<gene>
    <name evidence="3" type="ORF">QWI16_06055</name>
</gene>
<dbReference type="InterPro" id="IPR000160">
    <property type="entry name" value="GGDEF_dom"/>
</dbReference>
<dbReference type="NCBIfam" id="TIGR00254">
    <property type="entry name" value="GGDEF"/>
    <property type="match status" value="1"/>
</dbReference>
<dbReference type="InterPro" id="IPR043128">
    <property type="entry name" value="Rev_trsase/Diguanyl_cyclase"/>
</dbReference>
<reference evidence="3" key="1">
    <citation type="submission" date="2023-07" db="EMBL/GenBank/DDBJ databases">
        <title>Gilvimarinus algae sp. nov., isolated from the surface of Kelp.</title>
        <authorList>
            <person name="Sun Y.Y."/>
            <person name="Gong Y."/>
            <person name="Du Z.J."/>
        </authorList>
    </citation>
    <scope>NUCLEOTIDE SEQUENCE</scope>
    <source>
        <strain evidence="3">SDUM040014</strain>
    </source>
</reference>
<dbReference type="EMBL" id="JAULRT010000035">
    <property type="protein sequence ID" value="MDO3381732.1"/>
    <property type="molecule type" value="Genomic_DNA"/>
</dbReference>
<dbReference type="SUPFAM" id="SSF141868">
    <property type="entry name" value="EAL domain-like"/>
    <property type="match status" value="1"/>
</dbReference>
<evidence type="ECO:0000313" key="4">
    <source>
        <dbReference type="Proteomes" id="UP001168380"/>
    </source>
</evidence>
<dbReference type="Pfam" id="PF00563">
    <property type="entry name" value="EAL"/>
    <property type="match status" value="1"/>
</dbReference>
<dbReference type="PANTHER" id="PTHR44757:SF2">
    <property type="entry name" value="BIOFILM ARCHITECTURE MAINTENANCE PROTEIN MBAA"/>
    <property type="match status" value="1"/>
</dbReference>
<dbReference type="SMART" id="SM00267">
    <property type="entry name" value="GGDEF"/>
    <property type="match status" value="1"/>
</dbReference>
<dbReference type="SMART" id="SM00065">
    <property type="entry name" value="GAF"/>
    <property type="match status" value="1"/>
</dbReference>
<feature type="domain" description="GGDEF" evidence="2">
    <location>
        <begin position="215"/>
        <end position="349"/>
    </location>
</feature>
<dbReference type="Pfam" id="PF00990">
    <property type="entry name" value="GGDEF"/>
    <property type="match status" value="1"/>
</dbReference>
<dbReference type="SUPFAM" id="SSF55781">
    <property type="entry name" value="GAF domain-like"/>
    <property type="match status" value="1"/>
</dbReference>
<dbReference type="CDD" id="cd01949">
    <property type="entry name" value="GGDEF"/>
    <property type="match status" value="1"/>
</dbReference>
<protein>
    <submittedName>
        <fullName evidence="3">Sensor domain-containing phosphodiesterase</fullName>
    </submittedName>
</protein>
<evidence type="ECO:0000259" key="1">
    <source>
        <dbReference type="PROSITE" id="PS50883"/>
    </source>
</evidence>
<comment type="caution">
    <text evidence="3">The sequence shown here is derived from an EMBL/GenBank/DDBJ whole genome shotgun (WGS) entry which is preliminary data.</text>
</comment>
<keyword evidence="4" id="KW-1185">Reference proteome</keyword>
<dbReference type="InterPro" id="IPR052155">
    <property type="entry name" value="Biofilm_reg_signaling"/>
</dbReference>
<dbReference type="SMART" id="SM00052">
    <property type="entry name" value="EAL"/>
    <property type="match status" value="1"/>
</dbReference>
<dbReference type="PROSITE" id="PS50887">
    <property type="entry name" value="GGDEF"/>
    <property type="match status" value="1"/>
</dbReference>
<dbReference type="RefSeq" id="WP_302711873.1">
    <property type="nucleotide sequence ID" value="NZ_JAULRT010000035.1"/>
</dbReference>
<dbReference type="Proteomes" id="UP001168380">
    <property type="component" value="Unassembled WGS sequence"/>
</dbReference>
<dbReference type="PROSITE" id="PS50883">
    <property type="entry name" value="EAL"/>
    <property type="match status" value="1"/>
</dbReference>
<organism evidence="3 4">
    <name type="scientific">Gilvimarinus algae</name>
    <dbReference type="NCBI Taxonomy" id="3058037"/>
    <lineage>
        <taxon>Bacteria</taxon>
        <taxon>Pseudomonadati</taxon>
        <taxon>Pseudomonadota</taxon>
        <taxon>Gammaproteobacteria</taxon>
        <taxon>Cellvibrionales</taxon>
        <taxon>Cellvibrionaceae</taxon>
        <taxon>Gilvimarinus</taxon>
    </lineage>
</organism>
<evidence type="ECO:0000259" key="2">
    <source>
        <dbReference type="PROSITE" id="PS50887"/>
    </source>
</evidence>
<feature type="domain" description="EAL" evidence="1">
    <location>
        <begin position="358"/>
        <end position="612"/>
    </location>
</feature>
<dbReference type="InterPro" id="IPR003018">
    <property type="entry name" value="GAF"/>
</dbReference>
<dbReference type="InterPro" id="IPR035919">
    <property type="entry name" value="EAL_sf"/>
</dbReference>
<evidence type="ECO:0000313" key="3">
    <source>
        <dbReference type="EMBL" id="MDO3381732.1"/>
    </source>
</evidence>
<dbReference type="Gene3D" id="3.30.70.270">
    <property type="match status" value="1"/>
</dbReference>
<dbReference type="InterPro" id="IPR029016">
    <property type="entry name" value="GAF-like_dom_sf"/>
</dbReference>
<dbReference type="InterPro" id="IPR029787">
    <property type="entry name" value="Nucleotide_cyclase"/>
</dbReference>
<name>A0ABT8THF5_9GAMM</name>
<accession>A0ABT8THF5</accession>
<dbReference type="Gene3D" id="3.30.450.40">
    <property type="match status" value="1"/>
</dbReference>
<dbReference type="InterPro" id="IPR001633">
    <property type="entry name" value="EAL_dom"/>
</dbReference>